<dbReference type="Proteomes" id="UP000184221">
    <property type="component" value="Unassembled WGS sequence"/>
</dbReference>
<organism evidence="1 2">
    <name type="scientific">Marivita hallyeonensis</name>
    <dbReference type="NCBI Taxonomy" id="996342"/>
    <lineage>
        <taxon>Bacteria</taxon>
        <taxon>Pseudomonadati</taxon>
        <taxon>Pseudomonadota</taxon>
        <taxon>Alphaproteobacteria</taxon>
        <taxon>Rhodobacterales</taxon>
        <taxon>Roseobacteraceae</taxon>
        <taxon>Marivita</taxon>
    </lineage>
</organism>
<protein>
    <submittedName>
        <fullName evidence="1">Uncharacterized protein</fullName>
    </submittedName>
</protein>
<dbReference type="EMBL" id="FQXC01000004">
    <property type="protein sequence ID" value="SHH73763.1"/>
    <property type="molecule type" value="Genomic_DNA"/>
</dbReference>
<evidence type="ECO:0000313" key="2">
    <source>
        <dbReference type="Proteomes" id="UP000184221"/>
    </source>
</evidence>
<accession>A0A1M5VFS1</accession>
<reference evidence="1 2" key="1">
    <citation type="submission" date="2016-11" db="EMBL/GenBank/DDBJ databases">
        <authorList>
            <person name="Jaros S."/>
            <person name="Januszkiewicz K."/>
            <person name="Wedrychowicz H."/>
        </authorList>
    </citation>
    <scope>NUCLEOTIDE SEQUENCE [LARGE SCALE GENOMIC DNA]</scope>
    <source>
        <strain evidence="1 2">DSM 29431</strain>
    </source>
</reference>
<dbReference type="STRING" id="996342.SAMN05443551_2838"/>
<keyword evidence="2" id="KW-1185">Reference proteome</keyword>
<evidence type="ECO:0000313" key="1">
    <source>
        <dbReference type="EMBL" id="SHH73763.1"/>
    </source>
</evidence>
<name>A0A1M5VFS1_9RHOB</name>
<gene>
    <name evidence="1" type="ORF">SAMN05443551_2838</name>
</gene>
<dbReference type="AlphaFoldDB" id="A0A1M5VFS1"/>
<proteinExistence type="predicted"/>
<sequence length="98" mass="11341">MRHYPEIRPDLPRLERLFQLQRQRDVQTLLDTAGAREDDLRPDIALRLQQAAIRSLQKDHASEEPRKPVATTNFSELSDREAGGFTFATFVKRCLSSF</sequence>